<dbReference type="EMBL" id="JASAOG010000021">
    <property type="protein sequence ID" value="KAK0063458.1"/>
    <property type="molecule type" value="Genomic_DNA"/>
</dbReference>
<feature type="non-terminal residue" evidence="1">
    <location>
        <position position="1"/>
    </location>
</feature>
<feature type="non-terminal residue" evidence="1">
    <location>
        <position position="53"/>
    </location>
</feature>
<keyword evidence="2" id="KW-1185">Reference proteome</keyword>
<organism evidence="1 2">
    <name type="scientific">Biomphalaria pfeifferi</name>
    <name type="common">Bloodfluke planorb</name>
    <name type="synonym">Freshwater snail</name>
    <dbReference type="NCBI Taxonomy" id="112525"/>
    <lineage>
        <taxon>Eukaryota</taxon>
        <taxon>Metazoa</taxon>
        <taxon>Spiralia</taxon>
        <taxon>Lophotrochozoa</taxon>
        <taxon>Mollusca</taxon>
        <taxon>Gastropoda</taxon>
        <taxon>Heterobranchia</taxon>
        <taxon>Euthyneura</taxon>
        <taxon>Panpulmonata</taxon>
        <taxon>Hygrophila</taxon>
        <taxon>Lymnaeoidea</taxon>
        <taxon>Planorbidae</taxon>
        <taxon>Biomphalaria</taxon>
    </lineage>
</organism>
<evidence type="ECO:0000313" key="2">
    <source>
        <dbReference type="Proteomes" id="UP001233172"/>
    </source>
</evidence>
<gene>
    <name evidence="1" type="ORF">Bpfe_007099</name>
</gene>
<reference evidence="1" key="1">
    <citation type="journal article" date="2023" name="PLoS Negl. Trop. Dis.">
        <title>A genome sequence for Biomphalaria pfeifferi, the major vector snail for the human-infecting parasite Schistosoma mansoni.</title>
        <authorList>
            <person name="Bu L."/>
            <person name="Lu L."/>
            <person name="Laidemitt M.R."/>
            <person name="Zhang S.M."/>
            <person name="Mutuku M."/>
            <person name="Mkoji G."/>
            <person name="Steinauer M."/>
            <person name="Loker E.S."/>
        </authorList>
    </citation>
    <scope>NUCLEOTIDE SEQUENCE</scope>
    <source>
        <strain evidence="1">KasaAsao</strain>
    </source>
</reference>
<reference evidence="1" key="2">
    <citation type="submission" date="2023-04" db="EMBL/GenBank/DDBJ databases">
        <authorList>
            <person name="Bu L."/>
            <person name="Lu L."/>
            <person name="Laidemitt M.R."/>
            <person name="Zhang S.M."/>
            <person name="Mutuku M."/>
            <person name="Mkoji G."/>
            <person name="Steinauer M."/>
            <person name="Loker E.S."/>
        </authorList>
    </citation>
    <scope>NUCLEOTIDE SEQUENCE</scope>
    <source>
        <strain evidence="1">KasaAsao</strain>
        <tissue evidence="1">Whole Snail</tissue>
    </source>
</reference>
<proteinExistence type="predicted"/>
<evidence type="ECO:0000313" key="1">
    <source>
        <dbReference type="EMBL" id="KAK0063458.1"/>
    </source>
</evidence>
<comment type="caution">
    <text evidence="1">The sequence shown here is derived from an EMBL/GenBank/DDBJ whole genome shotgun (WGS) entry which is preliminary data.</text>
</comment>
<name>A0AAD8C0H5_BIOPF</name>
<accession>A0AAD8C0H5</accession>
<protein>
    <submittedName>
        <fullName evidence="1">Uncharacterized protein</fullName>
    </submittedName>
</protein>
<sequence length="53" mass="5795">SSRCQRKQFMTLAMLEHLMSSGALDVLLFASVLHLKSCAESTIHKMSAGEIGE</sequence>
<dbReference type="Proteomes" id="UP001233172">
    <property type="component" value="Unassembled WGS sequence"/>
</dbReference>
<dbReference type="AlphaFoldDB" id="A0AAD8C0H5"/>